<dbReference type="Pfam" id="PF13837">
    <property type="entry name" value="Myb_DNA-bind_4"/>
    <property type="match status" value="1"/>
</dbReference>
<sequence length="207" mass="24225">CLMMERYHHHPCCDAKTQEEEGKISSLVEETKMPFRDAPQLLYSQSAHSQVAPRWTQTEMLVLVREKWIVENEIIHSTSKIQNDGVVSNMWKLVSTRCKSSKVERTADQCRKKWESLLSDCKKIKDWEFQFQAQSYWNMSHNAKKQHKIPSYMERQLFDAMDAYLSKVPIRSSQDTFDSLDTEANGLIAIEHDFQDDILEVQVPTHS</sequence>
<proteinExistence type="predicted"/>
<dbReference type="EMBL" id="JAHRHJ020000008">
    <property type="protein sequence ID" value="KAH9305366.1"/>
    <property type="molecule type" value="Genomic_DNA"/>
</dbReference>
<feature type="non-terminal residue" evidence="2">
    <location>
        <position position="1"/>
    </location>
</feature>
<reference evidence="2 3" key="1">
    <citation type="journal article" date="2021" name="Nat. Plants">
        <title>The Taxus genome provides insights into paclitaxel biosynthesis.</title>
        <authorList>
            <person name="Xiong X."/>
            <person name="Gou J."/>
            <person name="Liao Q."/>
            <person name="Li Y."/>
            <person name="Zhou Q."/>
            <person name="Bi G."/>
            <person name="Li C."/>
            <person name="Du R."/>
            <person name="Wang X."/>
            <person name="Sun T."/>
            <person name="Guo L."/>
            <person name="Liang H."/>
            <person name="Lu P."/>
            <person name="Wu Y."/>
            <person name="Zhang Z."/>
            <person name="Ro D.K."/>
            <person name="Shang Y."/>
            <person name="Huang S."/>
            <person name="Yan J."/>
        </authorList>
    </citation>
    <scope>NUCLEOTIDE SEQUENCE [LARGE SCALE GENOMIC DNA]</scope>
    <source>
        <strain evidence="2">Ta-2019</strain>
    </source>
</reference>
<accession>A0AA38FK34</accession>
<dbReference type="InterPro" id="IPR044822">
    <property type="entry name" value="Myb_DNA-bind_4"/>
</dbReference>
<dbReference type="AlphaFoldDB" id="A0AA38FK34"/>
<dbReference type="PANTHER" id="PTHR33492">
    <property type="entry name" value="OSJNBA0043A12.37 PROTEIN-RELATED"/>
    <property type="match status" value="1"/>
</dbReference>
<protein>
    <recommendedName>
        <fullName evidence="1">Myb-like domain-containing protein</fullName>
    </recommendedName>
</protein>
<dbReference type="InterPro" id="IPR001005">
    <property type="entry name" value="SANT/Myb"/>
</dbReference>
<feature type="domain" description="Myb-like" evidence="1">
    <location>
        <begin position="54"/>
        <end position="118"/>
    </location>
</feature>
<comment type="caution">
    <text evidence="2">The sequence shown here is derived from an EMBL/GenBank/DDBJ whole genome shotgun (WGS) entry which is preliminary data.</text>
</comment>
<evidence type="ECO:0000313" key="3">
    <source>
        <dbReference type="Proteomes" id="UP000824469"/>
    </source>
</evidence>
<dbReference type="Gene3D" id="1.10.10.60">
    <property type="entry name" value="Homeodomain-like"/>
    <property type="match status" value="1"/>
</dbReference>
<name>A0AA38FK34_TAXCH</name>
<gene>
    <name evidence="2" type="ORF">KI387_009770</name>
</gene>
<dbReference type="PROSITE" id="PS50090">
    <property type="entry name" value="MYB_LIKE"/>
    <property type="match status" value="1"/>
</dbReference>
<dbReference type="Proteomes" id="UP000824469">
    <property type="component" value="Unassembled WGS sequence"/>
</dbReference>
<evidence type="ECO:0000313" key="2">
    <source>
        <dbReference type="EMBL" id="KAH9305366.1"/>
    </source>
</evidence>
<dbReference type="OMA" id="LEREMYW"/>
<feature type="non-terminal residue" evidence="2">
    <location>
        <position position="207"/>
    </location>
</feature>
<evidence type="ECO:0000259" key="1">
    <source>
        <dbReference type="PROSITE" id="PS50090"/>
    </source>
</evidence>
<organism evidence="2 3">
    <name type="scientific">Taxus chinensis</name>
    <name type="common">Chinese yew</name>
    <name type="synonym">Taxus wallichiana var. chinensis</name>
    <dbReference type="NCBI Taxonomy" id="29808"/>
    <lineage>
        <taxon>Eukaryota</taxon>
        <taxon>Viridiplantae</taxon>
        <taxon>Streptophyta</taxon>
        <taxon>Embryophyta</taxon>
        <taxon>Tracheophyta</taxon>
        <taxon>Spermatophyta</taxon>
        <taxon>Pinopsida</taxon>
        <taxon>Pinidae</taxon>
        <taxon>Conifers II</taxon>
        <taxon>Cupressales</taxon>
        <taxon>Taxaceae</taxon>
        <taxon>Taxus</taxon>
    </lineage>
</organism>
<keyword evidence="3" id="KW-1185">Reference proteome</keyword>
<dbReference type="PANTHER" id="PTHR33492:SF4">
    <property type="entry name" value="OS02G0174300 PROTEIN"/>
    <property type="match status" value="1"/>
</dbReference>